<dbReference type="PATRIC" id="fig|1280954.3.peg.1307"/>
<accession>A0A062VI14</accession>
<name>A0A062VI14_9PROT</name>
<organism evidence="1 2">
    <name type="scientific">Hyphomonas polymorpha PS728</name>
    <dbReference type="NCBI Taxonomy" id="1280954"/>
    <lineage>
        <taxon>Bacteria</taxon>
        <taxon>Pseudomonadati</taxon>
        <taxon>Pseudomonadota</taxon>
        <taxon>Alphaproteobacteria</taxon>
        <taxon>Hyphomonadales</taxon>
        <taxon>Hyphomonadaceae</taxon>
        <taxon>Hyphomonas</taxon>
    </lineage>
</organism>
<evidence type="ECO:0000313" key="2">
    <source>
        <dbReference type="Proteomes" id="UP000027100"/>
    </source>
</evidence>
<protein>
    <submittedName>
        <fullName evidence="1">Putative outer surface protein</fullName>
    </submittedName>
</protein>
<proteinExistence type="predicted"/>
<evidence type="ECO:0000313" key="1">
    <source>
        <dbReference type="EMBL" id="KCZ99186.1"/>
    </source>
</evidence>
<dbReference type="AlphaFoldDB" id="A0A062VI14"/>
<dbReference type="Proteomes" id="UP000027100">
    <property type="component" value="Unassembled WGS sequence"/>
</dbReference>
<comment type="caution">
    <text evidence="1">The sequence shown here is derived from an EMBL/GenBank/DDBJ whole genome shotgun (WGS) entry which is preliminary data.</text>
</comment>
<dbReference type="STRING" id="1280954.HPO_06443"/>
<dbReference type="EMBL" id="ARYM01000006">
    <property type="protein sequence ID" value="KCZ99186.1"/>
    <property type="molecule type" value="Genomic_DNA"/>
</dbReference>
<gene>
    <name evidence="1" type="ORF">HPO_06443</name>
</gene>
<keyword evidence="2" id="KW-1185">Reference proteome</keyword>
<sequence length="319" mass="32436">MYFTAPSSAKQGDRILITVNGLPNGTETVKFIAAGNSGIDIVNASGGSANFMISLDLSGTTSIEAIAQDKFGGTLASASHSISVQSTAFDSPRLGMGGSLSGITQAIVGTMTDIIAQGYGESEQVEFSASNADMGWMMPQPIAIGGSIAASVRLTTEGLATITATFKDKLGNILGNASHSIQVTADPAKRPAASGPRLGMGGSLSGITEAIVGAMADIQATGYGETTQVEFSASNAEMGWMMPARISPGGSTSASVKLTAEGVATVFATFKDSLGTILGQAQHSIRVTADPARKPGPTDMASLMNARAAEIMKRMGNKS</sequence>
<dbReference type="OrthoDB" id="9946486at2"/>
<dbReference type="RefSeq" id="WP_035595966.1">
    <property type="nucleotide sequence ID" value="NZ_ARYM01000006.1"/>
</dbReference>
<reference evidence="1 2" key="1">
    <citation type="journal article" date="2014" name="Antonie Van Leeuwenhoek">
        <title>Hyphomonas beringensis sp. nov. and Hyphomonas chukchiensis sp. nov., isolated from surface seawater of the Bering Sea and Chukchi Sea.</title>
        <authorList>
            <person name="Li C."/>
            <person name="Lai Q."/>
            <person name="Li G."/>
            <person name="Dong C."/>
            <person name="Wang J."/>
            <person name="Liao Y."/>
            <person name="Shao Z."/>
        </authorList>
    </citation>
    <scope>NUCLEOTIDE SEQUENCE [LARGE SCALE GENOMIC DNA]</scope>
    <source>
        <strain evidence="1 2">PS728</strain>
    </source>
</reference>